<keyword evidence="7" id="KW-0747">Spliceosome</keyword>
<evidence type="ECO:0000256" key="1">
    <source>
        <dbReference type="ARBA" id="ARBA00004123"/>
    </source>
</evidence>
<reference evidence="9 10" key="1">
    <citation type="journal article" date="2021" name="DNA Res.">
        <title>Genome analysis of Candida subhashii reveals its hybrid nature and dual mitochondrial genome conformations.</title>
        <authorList>
            <person name="Mixao V."/>
            <person name="Hegedusova E."/>
            <person name="Saus E."/>
            <person name="Pryszcz L.P."/>
            <person name="Cillingova A."/>
            <person name="Nosek J."/>
            <person name="Gabaldon T."/>
        </authorList>
    </citation>
    <scope>NUCLEOTIDE SEQUENCE [LARGE SCALE GENOMIC DNA]</scope>
    <source>
        <strain evidence="9 10">CBS 10753</strain>
    </source>
</reference>
<dbReference type="GO" id="GO:0070534">
    <property type="term" value="P:protein K63-linked ubiquitination"/>
    <property type="evidence" value="ECO:0007669"/>
    <property type="project" value="UniProtKB-UniRule"/>
</dbReference>
<dbReference type="GO" id="GO:0000398">
    <property type="term" value="P:mRNA splicing, via spliceosome"/>
    <property type="evidence" value="ECO:0007669"/>
    <property type="project" value="InterPro"/>
</dbReference>
<dbReference type="PANTHER" id="PTHR43995">
    <property type="entry name" value="PRE-MRNA-PROCESSING FACTOR 19"/>
    <property type="match status" value="1"/>
</dbReference>
<keyword evidence="7" id="KW-0227">DNA damage</keyword>
<name>A0A8J5QHE5_9ASCO</name>
<organism evidence="9 10">
    <name type="scientific">[Candida] subhashii</name>
    <dbReference type="NCBI Taxonomy" id="561895"/>
    <lineage>
        <taxon>Eukaryota</taxon>
        <taxon>Fungi</taxon>
        <taxon>Dikarya</taxon>
        <taxon>Ascomycota</taxon>
        <taxon>Saccharomycotina</taxon>
        <taxon>Pichiomycetes</taxon>
        <taxon>Debaryomycetaceae</taxon>
        <taxon>Spathaspora</taxon>
    </lineage>
</organism>
<dbReference type="GO" id="GO:0005737">
    <property type="term" value="C:cytoplasm"/>
    <property type="evidence" value="ECO:0007669"/>
    <property type="project" value="TreeGrafter"/>
</dbReference>
<dbReference type="GO" id="GO:0006281">
    <property type="term" value="P:DNA repair"/>
    <property type="evidence" value="ECO:0007669"/>
    <property type="project" value="UniProtKB-KW"/>
</dbReference>
<keyword evidence="10" id="KW-1185">Reference proteome</keyword>
<dbReference type="EMBL" id="JAGSYN010000223">
    <property type="protein sequence ID" value="KAG7661271.1"/>
    <property type="molecule type" value="Genomic_DNA"/>
</dbReference>
<dbReference type="InterPro" id="IPR013915">
    <property type="entry name" value="Prp19_cc"/>
</dbReference>
<gene>
    <name evidence="9" type="ORF">J8A68_005267</name>
</gene>
<dbReference type="FunFam" id="3.30.40.10:FF:000027">
    <property type="entry name" value="Pre-mRNA-processing factor 19, putative"/>
    <property type="match status" value="1"/>
</dbReference>
<evidence type="ECO:0000259" key="8">
    <source>
        <dbReference type="PROSITE" id="PS51698"/>
    </source>
</evidence>
<keyword evidence="7" id="KW-0508">mRNA splicing</keyword>
<dbReference type="GO" id="GO:0061630">
    <property type="term" value="F:ubiquitin protein ligase activity"/>
    <property type="evidence" value="ECO:0007669"/>
    <property type="project" value="UniProtKB-UniRule"/>
</dbReference>
<comment type="similarity">
    <text evidence="7">Belongs to the WD repeat PRP19 family.</text>
</comment>
<keyword evidence="3 7" id="KW-0808">Transferase</keyword>
<evidence type="ECO:0000256" key="7">
    <source>
        <dbReference type="RuleBase" id="RU367101"/>
    </source>
</evidence>
<protein>
    <recommendedName>
        <fullName evidence="7">Pre-mRNA-processing factor 19</fullName>
        <ecNumber evidence="7">2.3.2.27</ecNumber>
    </recommendedName>
</protein>
<comment type="pathway">
    <text evidence="2 7">Protein modification; protein ubiquitination.</text>
</comment>
<accession>A0A8J5QHE5</accession>
<keyword evidence="4" id="KW-0677">Repeat</keyword>
<evidence type="ECO:0000256" key="6">
    <source>
        <dbReference type="ARBA" id="ARBA00023242"/>
    </source>
</evidence>
<dbReference type="InterPro" id="IPR038959">
    <property type="entry name" value="Prp19"/>
</dbReference>
<keyword evidence="5 7" id="KW-0833">Ubl conjugation pathway</keyword>
<evidence type="ECO:0000256" key="2">
    <source>
        <dbReference type="ARBA" id="ARBA00004906"/>
    </source>
</evidence>
<dbReference type="PROSITE" id="PS51698">
    <property type="entry name" value="U_BOX"/>
    <property type="match status" value="1"/>
</dbReference>
<keyword evidence="6 7" id="KW-0539">Nucleus</keyword>
<keyword evidence="7" id="KW-0234">DNA repair</keyword>
<feature type="domain" description="U-box" evidence="8">
    <location>
        <begin position="1"/>
        <end position="71"/>
    </location>
</feature>
<dbReference type="InterPro" id="IPR055340">
    <property type="entry name" value="RING-Ubox_PRP19"/>
</dbReference>
<evidence type="ECO:0000256" key="4">
    <source>
        <dbReference type="ARBA" id="ARBA00022737"/>
    </source>
</evidence>
<dbReference type="EC" id="2.3.2.27" evidence="7"/>
<dbReference type="Proteomes" id="UP000694255">
    <property type="component" value="Unassembled WGS sequence"/>
</dbReference>
<evidence type="ECO:0000256" key="3">
    <source>
        <dbReference type="ARBA" id="ARBA00022679"/>
    </source>
</evidence>
<proteinExistence type="inferred from homology"/>
<dbReference type="Pfam" id="PF04564">
    <property type="entry name" value="U-box"/>
    <property type="match status" value="1"/>
</dbReference>
<dbReference type="RefSeq" id="XP_049261504.1">
    <property type="nucleotide sequence ID" value="XM_049409314.1"/>
</dbReference>
<comment type="function">
    <text evidence="7">Ubiquitin-protein ligase which is mainly involved pre-mRNA splicing and DNA repair. Required for pre-mRNA splicing as component of the spliceosome.</text>
</comment>
<dbReference type="OrthoDB" id="687049at2759"/>
<keyword evidence="7" id="KW-0507">mRNA processing</keyword>
<dbReference type="Pfam" id="PF08606">
    <property type="entry name" value="Prp19"/>
    <property type="match status" value="1"/>
</dbReference>
<comment type="subunit">
    <text evidence="7">Homotetramer.</text>
</comment>
<dbReference type="CDD" id="cd16656">
    <property type="entry name" value="RING-Ubox_PRP19"/>
    <property type="match status" value="1"/>
</dbReference>
<comment type="catalytic activity">
    <reaction evidence="7">
        <text>S-ubiquitinyl-[E2 ubiquitin-conjugating enzyme]-L-cysteine + [acceptor protein]-L-lysine = [E2 ubiquitin-conjugating enzyme]-L-cysteine + N(6)-ubiquitinyl-[acceptor protein]-L-lysine.</text>
        <dbReference type="EC" id="2.3.2.27"/>
    </reaction>
</comment>
<evidence type="ECO:0000256" key="5">
    <source>
        <dbReference type="ARBA" id="ARBA00022786"/>
    </source>
</evidence>
<dbReference type="SMART" id="SM00504">
    <property type="entry name" value="Ubox"/>
    <property type="match status" value="1"/>
</dbReference>
<comment type="caution">
    <text evidence="9">The sequence shown here is derived from an EMBL/GenBank/DDBJ whole genome shotgun (WGS) entry which is preliminary data.</text>
</comment>
<dbReference type="GeneID" id="73472067"/>
<evidence type="ECO:0000313" key="9">
    <source>
        <dbReference type="EMBL" id="KAG7661271.1"/>
    </source>
</evidence>
<dbReference type="UniPathway" id="UPA00143"/>
<dbReference type="InterPro" id="IPR003613">
    <property type="entry name" value="Ubox_domain"/>
</dbReference>
<evidence type="ECO:0000313" key="10">
    <source>
        <dbReference type="Proteomes" id="UP000694255"/>
    </source>
</evidence>
<dbReference type="AlphaFoldDB" id="A0A8J5QHE5"/>
<sequence>MICSISGERTTNPVVSPKSGAIFERKHIENYISTSGTDPITNDPLSIPELIPLKPASNPTIIPPNPTTSTSIPSLLASFQNEWDSVVLEMFTLRKQLAKAREELSNALYRQDAAIRVAAKAMKERDQVKKELEKVVTSLTVNKNSNEEQEIPPTINDKHTDILTLISQARDELFQIHKSRKIKLPFTADDELILSKGQTYFIDLKTKPKPNDSSAPQWCLDPFNKRVAIDLSDNKILKSELLSKKPAKGKRKQDNIWQAASLTQASTFGKNGLLAVISGNELLFDNGPWIDLGSNGHNVLAHPKLDIFIVDTDESWLICNTEQILIERKFEPKQEKIRIQDIHGDGEIIAAIQSGKVCLYSIITGLKLATFEPKYENVIDVKFGANGYWLYVLSQTKDMTKVEIFDLRSGTKANELDFKSGEETSFIIDVGSNTIFTVYNQGKYTISRYNKKSKKWNQNELKDFPEEFASQTLRVLTTPDELSQGKDVILIGLNDVDYNFETYVLSK</sequence>
<dbReference type="GO" id="GO:0071006">
    <property type="term" value="C:U2-type catalytic step 1 spliceosome"/>
    <property type="evidence" value="ECO:0007669"/>
    <property type="project" value="TreeGrafter"/>
</dbReference>
<dbReference type="GO" id="GO:0000974">
    <property type="term" value="C:Prp19 complex"/>
    <property type="evidence" value="ECO:0007669"/>
    <property type="project" value="UniProtKB-UniRule"/>
</dbReference>
<dbReference type="PANTHER" id="PTHR43995:SF1">
    <property type="entry name" value="PRE-MRNA-PROCESSING FACTOR 19"/>
    <property type="match status" value="1"/>
</dbReference>
<comment type="subcellular location">
    <subcellularLocation>
        <location evidence="1 7">Nucleus</location>
    </subcellularLocation>
</comment>